<dbReference type="Proteomes" id="UP000193380">
    <property type="component" value="Unassembled WGS sequence"/>
</dbReference>
<protein>
    <submittedName>
        <fullName evidence="1">Uncharacterized protein</fullName>
    </submittedName>
</protein>
<reference evidence="1" key="2">
    <citation type="submission" date="2014-03" db="EMBL/GenBank/DDBJ databases">
        <authorList>
            <person name="Genoscope - CEA"/>
        </authorList>
    </citation>
    <scope>NUCLEOTIDE SEQUENCE</scope>
</reference>
<name>A0A060YV10_ONCMY</name>
<dbReference type="AlphaFoldDB" id="A0A060YV10"/>
<dbReference type="PaxDb" id="8022-A0A060YV10"/>
<organism evidence="1 2">
    <name type="scientific">Oncorhynchus mykiss</name>
    <name type="common">Rainbow trout</name>
    <name type="synonym">Salmo gairdneri</name>
    <dbReference type="NCBI Taxonomy" id="8022"/>
    <lineage>
        <taxon>Eukaryota</taxon>
        <taxon>Metazoa</taxon>
        <taxon>Chordata</taxon>
        <taxon>Craniata</taxon>
        <taxon>Vertebrata</taxon>
        <taxon>Euteleostomi</taxon>
        <taxon>Actinopterygii</taxon>
        <taxon>Neopterygii</taxon>
        <taxon>Teleostei</taxon>
        <taxon>Protacanthopterygii</taxon>
        <taxon>Salmoniformes</taxon>
        <taxon>Salmonidae</taxon>
        <taxon>Salmoninae</taxon>
        <taxon>Oncorhynchus</taxon>
    </lineage>
</organism>
<sequence>MAAHKPVEWVQAVINRFDEQVIKCL</sequence>
<gene>
    <name evidence="1" type="ORF">GSONMT00032772001</name>
</gene>
<evidence type="ECO:0000313" key="1">
    <source>
        <dbReference type="EMBL" id="CDQ92840.1"/>
    </source>
</evidence>
<accession>A0A060YV10</accession>
<dbReference type="EMBL" id="FR913968">
    <property type="protein sequence ID" value="CDQ92840.1"/>
    <property type="molecule type" value="Genomic_DNA"/>
</dbReference>
<reference evidence="1" key="1">
    <citation type="journal article" date="2014" name="Nat. Commun.">
        <title>The rainbow trout genome provides novel insights into evolution after whole-genome duplication in vertebrates.</title>
        <authorList>
            <person name="Berthelot C."/>
            <person name="Brunet F."/>
            <person name="Chalopin D."/>
            <person name="Juanchich A."/>
            <person name="Bernard M."/>
            <person name="Noel B."/>
            <person name="Bento P."/>
            <person name="Da Silva C."/>
            <person name="Labadie K."/>
            <person name="Alberti A."/>
            <person name="Aury J.M."/>
            <person name="Louis A."/>
            <person name="Dehais P."/>
            <person name="Bardou P."/>
            <person name="Montfort J."/>
            <person name="Klopp C."/>
            <person name="Cabau C."/>
            <person name="Gaspin C."/>
            <person name="Thorgaard G.H."/>
            <person name="Boussaha M."/>
            <person name="Quillet E."/>
            <person name="Guyomard R."/>
            <person name="Galiana D."/>
            <person name="Bobe J."/>
            <person name="Volff J.N."/>
            <person name="Genet C."/>
            <person name="Wincker P."/>
            <person name="Jaillon O."/>
            <person name="Roest Crollius H."/>
            <person name="Guiguen Y."/>
        </authorList>
    </citation>
    <scope>NUCLEOTIDE SEQUENCE [LARGE SCALE GENOMIC DNA]</scope>
</reference>
<proteinExistence type="predicted"/>
<evidence type="ECO:0000313" key="2">
    <source>
        <dbReference type="Proteomes" id="UP000193380"/>
    </source>
</evidence>